<protein>
    <submittedName>
        <fullName evidence="1">Uncharacterized protein</fullName>
    </submittedName>
</protein>
<sequence>MKCKNCGHTIKLNENKIIKREWYHILSKAHGGYHHNFQWGSCKCNNPEPEVQTHKRVR</sequence>
<reference evidence="1" key="1">
    <citation type="journal article" date="2015" name="Nature">
        <title>Complex archaea that bridge the gap between prokaryotes and eukaryotes.</title>
        <authorList>
            <person name="Spang A."/>
            <person name="Saw J.H."/>
            <person name="Jorgensen S.L."/>
            <person name="Zaremba-Niedzwiedzka K."/>
            <person name="Martijn J."/>
            <person name="Lind A.E."/>
            <person name="van Eijk R."/>
            <person name="Schleper C."/>
            <person name="Guy L."/>
            <person name="Ettema T.J."/>
        </authorList>
    </citation>
    <scope>NUCLEOTIDE SEQUENCE</scope>
</reference>
<comment type="caution">
    <text evidence="1">The sequence shown here is derived from an EMBL/GenBank/DDBJ whole genome shotgun (WGS) entry which is preliminary data.</text>
</comment>
<name>A0A0F9U5T5_9ZZZZ</name>
<organism evidence="1">
    <name type="scientific">marine sediment metagenome</name>
    <dbReference type="NCBI Taxonomy" id="412755"/>
    <lineage>
        <taxon>unclassified sequences</taxon>
        <taxon>metagenomes</taxon>
        <taxon>ecological metagenomes</taxon>
    </lineage>
</organism>
<gene>
    <name evidence="1" type="ORF">LCGC14_0569830</name>
</gene>
<evidence type="ECO:0000313" key="1">
    <source>
        <dbReference type="EMBL" id="KKN56666.1"/>
    </source>
</evidence>
<proteinExistence type="predicted"/>
<dbReference type="AlphaFoldDB" id="A0A0F9U5T5"/>
<accession>A0A0F9U5T5</accession>
<dbReference type="EMBL" id="LAZR01000835">
    <property type="protein sequence ID" value="KKN56666.1"/>
    <property type="molecule type" value="Genomic_DNA"/>
</dbReference>